<evidence type="ECO:0000313" key="1">
    <source>
        <dbReference type="EMBL" id="TYL72057.1"/>
    </source>
</evidence>
<sequence length="60" mass="6880">MMTGKQMFVRSVLTAALPFVLAWAFAAELWRGLRSAVRYASLEVRANLASYRELMDREDL</sequence>
<proteinExistence type="predicted"/>
<organism evidence="1 2">
    <name type="scientific">Bradyrhizobium cytisi</name>
    <dbReference type="NCBI Taxonomy" id="515489"/>
    <lineage>
        <taxon>Bacteria</taxon>
        <taxon>Pseudomonadati</taxon>
        <taxon>Pseudomonadota</taxon>
        <taxon>Alphaproteobacteria</taxon>
        <taxon>Hyphomicrobiales</taxon>
        <taxon>Nitrobacteraceae</taxon>
        <taxon>Bradyrhizobium</taxon>
    </lineage>
</organism>
<name>A0A5S4VVR6_9BRAD</name>
<evidence type="ECO:0000313" key="2">
    <source>
        <dbReference type="Proteomes" id="UP000324853"/>
    </source>
</evidence>
<accession>A0A5S4VVR6</accession>
<reference evidence="1 2" key="1">
    <citation type="submission" date="2019-08" db="EMBL/GenBank/DDBJ databases">
        <title>Bradyrhizobium hipponensis sp. nov., a rhizobium isolated from a Lupinus angustifolius root nodule in Tunisia.</title>
        <authorList>
            <person name="Off K."/>
            <person name="Rejili M."/>
            <person name="Mars M."/>
            <person name="Brachmann A."/>
            <person name="Marin M."/>
        </authorList>
    </citation>
    <scope>NUCLEOTIDE SEQUENCE [LARGE SCALE GENOMIC DNA]</scope>
    <source>
        <strain evidence="1 2">CTAW11</strain>
    </source>
</reference>
<comment type="caution">
    <text evidence="1">The sequence shown here is derived from an EMBL/GenBank/DDBJ whole genome shotgun (WGS) entry which is preliminary data.</text>
</comment>
<dbReference type="AlphaFoldDB" id="A0A5S4VVR6"/>
<dbReference type="OrthoDB" id="8251865at2"/>
<protein>
    <submittedName>
        <fullName evidence="1">Uncharacterized protein</fullName>
    </submittedName>
</protein>
<dbReference type="EMBL" id="VSSR01000090">
    <property type="protein sequence ID" value="TYL72057.1"/>
    <property type="molecule type" value="Genomic_DNA"/>
</dbReference>
<gene>
    <name evidence="1" type="ORF">FXB38_39205</name>
</gene>
<dbReference type="RefSeq" id="WP_148756256.1">
    <property type="nucleotide sequence ID" value="NZ_VSSR01000090.1"/>
</dbReference>
<keyword evidence="2" id="KW-1185">Reference proteome</keyword>
<dbReference type="Proteomes" id="UP000324853">
    <property type="component" value="Unassembled WGS sequence"/>
</dbReference>